<proteinExistence type="predicted"/>
<dbReference type="RefSeq" id="WP_138016224.1">
    <property type="nucleotide sequence ID" value="NZ_SULI01000009.1"/>
</dbReference>
<dbReference type="InterPro" id="IPR010775">
    <property type="entry name" value="DUF1365"/>
</dbReference>
<dbReference type="EMBL" id="SULI01000009">
    <property type="protein sequence ID" value="TKZ20818.1"/>
    <property type="molecule type" value="Genomic_DNA"/>
</dbReference>
<dbReference type="PANTHER" id="PTHR33973:SF4">
    <property type="entry name" value="OS07G0153300 PROTEIN"/>
    <property type="match status" value="1"/>
</dbReference>
<reference evidence="1 2" key="1">
    <citation type="submission" date="2019-04" db="EMBL/GenBank/DDBJ databases">
        <title>Genome sequence of Pelagicola litoralis CL-ES2.</title>
        <authorList>
            <person name="Cao J."/>
        </authorList>
    </citation>
    <scope>NUCLEOTIDE SEQUENCE [LARGE SCALE GENOMIC DNA]</scope>
    <source>
        <strain evidence="1 2">CL-ES2</strain>
    </source>
</reference>
<comment type="caution">
    <text evidence="1">The sequence shown here is derived from an EMBL/GenBank/DDBJ whole genome shotgun (WGS) entry which is preliminary data.</text>
</comment>
<evidence type="ECO:0000313" key="1">
    <source>
        <dbReference type="EMBL" id="TKZ20818.1"/>
    </source>
</evidence>
<organism evidence="1 2">
    <name type="scientific">Shimia litoralis</name>
    <dbReference type="NCBI Taxonomy" id="420403"/>
    <lineage>
        <taxon>Bacteria</taxon>
        <taxon>Pseudomonadati</taxon>
        <taxon>Pseudomonadota</taxon>
        <taxon>Alphaproteobacteria</taxon>
        <taxon>Rhodobacterales</taxon>
        <taxon>Roseobacteraceae</taxon>
    </lineage>
</organism>
<accession>A0A4U7N599</accession>
<name>A0A4U7N599_9RHOB</name>
<keyword evidence="2" id="KW-1185">Reference proteome</keyword>
<gene>
    <name evidence="1" type="ORF">FAP39_09440</name>
</gene>
<sequence length="261" mass="29495">MMQHIQAQTFHARRGSLKNSFRYGVDYVLTDLRDDGPRLMSRNRWNLWSIWDHKHGGPRGAGHGLEWFANVLSERGFATDGADLLLLTQPSFLGLHFNPVSFWIATRDGLPCAIVAEVNNTFGHRHCYFCALPEFAPMTQSAQITAEKLMHVSPFQTVDGEYRFVFDVTQEAVNIRISYENGDQGVLATLTGRRQTATNRSLIWAAIRRPFGAARVVTLIYWQALKLYLKRAPFRKKPSPPEMLISDSIPNSISAGDISND</sequence>
<protein>
    <submittedName>
        <fullName evidence="1">DUF1365 domain-containing protein</fullName>
    </submittedName>
</protein>
<dbReference type="Proteomes" id="UP000306575">
    <property type="component" value="Unassembled WGS sequence"/>
</dbReference>
<dbReference type="OrthoDB" id="9778801at2"/>
<dbReference type="PANTHER" id="PTHR33973">
    <property type="entry name" value="OS07G0153300 PROTEIN"/>
    <property type="match status" value="1"/>
</dbReference>
<evidence type="ECO:0000313" key="2">
    <source>
        <dbReference type="Proteomes" id="UP000306575"/>
    </source>
</evidence>
<dbReference type="Pfam" id="PF07103">
    <property type="entry name" value="DUF1365"/>
    <property type="match status" value="1"/>
</dbReference>
<dbReference type="AlphaFoldDB" id="A0A4U7N599"/>